<dbReference type="AlphaFoldDB" id="A0A6N7EER1"/>
<dbReference type="InterPro" id="IPR000515">
    <property type="entry name" value="MetI-like"/>
</dbReference>
<comment type="subcellular location">
    <subcellularLocation>
        <location evidence="1 7">Cell membrane</location>
        <topology evidence="1 7">Multi-pass membrane protein</topology>
    </subcellularLocation>
</comment>
<feature type="domain" description="ABC transmembrane type-1" evidence="9">
    <location>
        <begin position="87"/>
        <end position="298"/>
    </location>
</feature>
<dbReference type="GO" id="GO:0055085">
    <property type="term" value="P:transmembrane transport"/>
    <property type="evidence" value="ECO:0007669"/>
    <property type="project" value="InterPro"/>
</dbReference>
<dbReference type="GO" id="GO:0005886">
    <property type="term" value="C:plasma membrane"/>
    <property type="evidence" value="ECO:0007669"/>
    <property type="project" value="UniProtKB-SubCell"/>
</dbReference>
<evidence type="ECO:0000256" key="3">
    <source>
        <dbReference type="ARBA" id="ARBA00022475"/>
    </source>
</evidence>
<keyword evidence="2 7" id="KW-0813">Transport</keyword>
<feature type="transmembrane region" description="Helical" evidence="7">
    <location>
        <begin position="124"/>
        <end position="146"/>
    </location>
</feature>
<feature type="transmembrane region" description="Helical" evidence="7">
    <location>
        <begin position="30"/>
        <end position="50"/>
    </location>
</feature>
<evidence type="ECO:0000256" key="5">
    <source>
        <dbReference type="ARBA" id="ARBA00022989"/>
    </source>
</evidence>
<accession>A0A6N7EER1</accession>
<sequence length="309" mass="33938">MMATTTEAGTGAQVPSAGLRGRHNRTNPTFYWMVVPAVILFFALHTFPLLQGVFYSFTNYAGYGEWSFVGFNNYLALFRDDRVLDAYLFTFQFAIVATILTNAIALAVAVGLNARIKFRSTLRGVFFLPNVLPMLVVGYVFSYLFASVLPVLGQSLGIEALSTNILGSESLAWVGIVVVAVWQAAAFNIILYLAGLQTIPTEVYEAASIDGAGPWRRFWTMTFPLIAPFFTINMVLALKNFLMVFDHIVALTNGGPGNATTSISLLIYRGGFQGGEFAYQTANAVVYLIVIVVLSMVQLRFLQRREVAA</sequence>
<dbReference type="Proteomes" id="UP000437709">
    <property type="component" value="Unassembled WGS sequence"/>
</dbReference>
<keyword evidence="5 7" id="KW-1133">Transmembrane helix</keyword>
<evidence type="ECO:0000256" key="1">
    <source>
        <dbReference type="ARBA" id="ARBA00004651"/>
    </source>
</evidence>
<keyword evidence="3" id="KW-1003">Cell membrane</keyword>
<feature type="transmembrane region" description="Helical" evidence="7">
    <location>
        <begin position="171"/>
        <end position="194"/>
    </location>
</feature>
<feature type="transmembrane region" description="Helical" evidence="7">
    <location>
        <begin position="86"/>
        <end position="112"/>
    </location>
</feature>
<dbReference type="OrthoDB" id="5174895at2"/>
<dbReference type="PANTHER" id="PTHR43227:SF11">
    <property type="entry name" value="BLL4140 PROTEIN"/>
    <property type="match status" value="1"/>
</dbReference>
<dbReference type="CDD" id="cd06261">
    <property type="entry name" value="TM_PBP2"/>
    <property type="match status" value="1"/>
</dbReference>
<evidence type="ECO:0000313" key="10">
    <source>
        <dbReference type="EMBL" id="MPV35663.1"/>
    </source>
</evidence>
<feature type="transmembrane region" description="Helical" evidence="7">
    <location>
        <begin position="218"/>
        <end position="238"/>
    </location>
</feature>
<feature type="compositionally biased region" description="Low complexity" evidence="8">
    <location>
        <begin position="1"/>
        <end position="12"/>
    </location>
</feature>
<feature type="transmembrane region" description="Helical" evidence="7">
    <location>
        <begin position="284"/>
        <end position="302"/>
    </location>
</feature>
<dbReference type="RefSeq" id="WP_152196014.1">
    <property type="nucleotide sequence ID" value="NZ_WHPC01000002.1"/>
</dbReference>
<keyword evidence="6 7" id="KW-0472">Membrane</keyword>
<reference evidence="10 11" key="1">
    <citation type="submission" date="2019-10" db="EMBL/GenBank/DDBJ databases">
        <title>Georgenia wutianyii sp. nov. and Georgenia yuyongxinii sp. nov. isolated from plateau pika (Ochotona curzoniae) in the Qinghai-Tibet plateau of China.</title>
        <authorList>
            <person name="Tian Z."/>
        </authorList>
    </citation>
    <scope>NUCLEOTIDE SEQUENCE [LARGE SCALE GENOMIC DNA]</scope>
    <source>
        <strain evidence="10 11">JCM 19765</strain>
    </source>
</reference>
<gene>
    <name evidence="10" type="ORF">GB881_01125</name>
</gene>
<evidence type="ECO:0000256" key="7">
    <source>
        <dbReference type="RuleBase" id="RU363032"/>
    </source>
</evidence>
<keyword evidence="11" id="KW-1185">Reference proteome</keyword>
<name>A0A6N7EER1_9MICO</name>
<comment type="similarity">
    <text evidence="7">Belongs to the binding-protein-dependent transport system permease family.</text>
</comment>
<protein>
    <submittedName>
        <fullName evidence="10">ABC transporter permease subunit</fullName>
    </submittedName>
</protein>
<dbReference type="Gene3D" id="1.10.3720.10">
    <property type="entry name" value="MetI-like"/>
    <property type="match status" value="1"/>
</dbReference>
<evidence type="ECO:0000256" key="4">
    <source>
        <dbReference type="ARBA" id="ARBA00022692"/>
    </source>
</evidence>
<dbReference type="EMBL" id="WHPC01000002">
    <property type="protein sequence ID" value="MPV35663.1"/>
    <property type="molecule type" value="Genomic_DNA"/>
</dbReference>
<evidence type="ECO:0000256" key="2">
    <source>
        <dbReference type="ARBA" id="ARBA00022448"/>
    </source>
</evidence>
<keyword evidence="4 7" id="KW-0812">Transmembrane</keyword>
<evidence type="ECO:0000256" key="8">
    <source>
        <dbReference type="SAM" id="MobiDB-lite"/>
    </source>
</evidence>
<dbReference type="Pfam" id="PF00528">
    <property type="entry name" value="BPD_transp_1"/>
    <property type="match status" value="1"/>
</dbReference>
<dbReference type="InterPro" id="IPR050809">
    <property type="entry name" value="UgpAE/MalFG_permease"/>
</dbReference>
<evidence type="ECO:0000313" key="11">
    <source>
        <dbReference type="Proteomes" id="UP000437709"/>
    </source>
</evidence>
<dbReference type="PROSITE" id="PS50928">
    <property type="entry name" value="ABC_TM1"/>
    <property type="match status" value="1"/>
</dbReference>
<evidence type="ECO:0000256" key="6">
    <source>
        <dbReference type="ARBA" id="ARBA00023136"/>
    </source>
</evidence>
<evidence type="ECO:0000259" key="9">
    <source>
        <dbReference type="PROSITE" id="PS50928"/>
    </source>
</evidence>
<organism evidence="10 11">
    <name type="scientific">Georgenia subflava</name>
    <dbReference type="NCBI Taxonomy" id="1622177"/>
    <lineage>
        <taxon>Bacteria</taxon>
        <taxon>Bacillati</taxon>
        <taxon>Actinomycetota</taxon>
        <taxon>Actinomycetes</taxon>
        <taxon>Micrococcales</taxon>
        <taxon>Bogoriellaceae</taxon>
        <taxon>Georgenia</taxon>
    </lineage>
</organism>
<feature type="region of interest" description="Disordered" evidence="8">
    <location>
        <begin position="1"/>
        <end position="20"/>
    </location>
</feature>
<comment type="caution">
    <text evidence="10">The sequence shown here is derived from an EMBL/GenBank/DDBJ whole genome shotgun (WGS) entry which is preliminary data.</text>
</comment>
<dbReference type="PANTHER" id="PTHR43227">
    <property type="entry name" value="BLL4140 PROTEIN"/>
    <property type="match status" value="1"/>
</dbReference>
<proteinExistence type="inferred from homology"/>
<dbReference type="SUPFAM" id="SSF161098">
    <property type="entry name" value="MetI-like"/>
    <property type="match status" value="1"/>
</dbReference>
<dbReference type="InterPro" id="IPR035906">
    <property type="entry name" value="MetI-like_sf"/>
</dbReference>